<dbReference type="Gene3D" id="1.10.340.70">
    <property type="match status" value="1"/>
</dbReference>
<keyword evidence="4" id="KW-0255">Endonuclease</keyword>
<comment type="caution">
    <text evidence="14">The sequence shown here is derived from an EMBL/GenBank/DDBJ whole genome shotgun (WGS) entry which is preliminary data.</text>
</comment>
<dbReference type="PANTHER" id="PTHR37984">
    <property type="entry name" value="PROTEIN CBG26694"/>
    <property type="match status" value="1"/>
</dbReference>
<dbReference type="EMBL" id="BKCJ010002117">
    <property type="protein sequence ID" value="GEU46383.1"/>
    <property type="molecule type" value="Genomic_DNA"/>
</dbReference>
<gene>
    <name evidence="14" type="ORF">Tci_018361</name>
</gene>
<dbReference type="Gene3D" id="3.30.70.270">
    <property type="match status" value="2"/>
</dbReference>
<dbReference type="PANTHER" id="PTHR37984:SF5">
    <property type="entry name" value="PROTEIN NYNRIN-LIKE"/>
    <property type="match status" value="1"/>
</dbReference>
<keyword evidence="1" id="KW-0808">Transferase</keyword>
<dbReference type="Gene3D" id="3.10.10.10">
    <property type="entry name" value="HIV Type 1 Reverse Transcriptase, subunit A, domain 1"/>
    <property type="match status" value="1"/>
</dbReference>
<evidence type="ECO:0000256" key="7">
    <source>
        <dbReference type="ARBA" id="ARBA00022884"/>
    </source>
</evidence>
<feature type="domain" description="Integrase catalytic" evidence="13">
    <location>
        <begin position="835"/>
        <end position="962"/>
    </location>
</feature>
<evidence type="ECO:0000256" key="11">
    <source>
        <dbReference type="SAM" id="Coils"/>
    </source>
</evidence>
<name>A0A6L2KA96_TANCI</name>
<dbReference type="Pfam" id="PF08284">
    <property type="entry name" value="RVP_2"/>
    <property type="match status" value="1"/>
</dbReference>
<dbReference type="InterPro" id="IPR036397">
    <property type="entry name" value="RNaseH_sf"/>
</dbReference>
<keyword evidence="5" id="KW-0378">Hydrolase</keyword>
<dbReference type="GO" id="GO:0003964">
    <property type="term" value="F:RNA-directed DNA polymerase activity"/>
    <property type="evidence" value="ECO:0007669"/>
    <property type="project" value="UniProtKB-KW"/>
</dbReference>
<accession>A0A6L2KA96</accession>
<keyword evidence="3" id="KW-0540">Nuclease</keyword>
<dbReference type="Gene3D" id="3.30.420.10">
    <property type="entry name" value="Ribonuclease H-like superfamily/Ribonuclease H"/>
    <property type="match status" value="1"/>
</dbReference>
<proteinExistence type="predicted"/>
<evidence type="ECO:0000256" key="1">
    <source>
        <dbReference type="ARBA" id="ARBA00022679"/>
    </source>
</evidence>
<organism evidence="14">
    <name type="scientific">Tanacetum cinerariifolium</name>
    <name type="common">Dalmatian daisy</name>
    <name type="synonym">Chrysanthemum cinerariifolium</name>
    <dbReference type="NCBI Taxonomy" id="118510"/>
    <lineage>
        <taxon>Eukaryota</taxon>
        <taxon>Viridiplantae</taxon>
        <taxon>Streptophyta</taxon>
        <taxon>Embryophyta</taxon>
        <taxon>Tracheophyta</taxon>
        <taxon>Spermatophyta</taxon>
        <taxon>Magnoliopsida</taxon>
        <taxon>eudicotyledons</taxon>
        <taxon>Gunneridae</taxon>
        <taxon>Pentapetalae</taxon>
        <taxon>asterids</taxon>
        <taxon>campanulids</taxon>
        <taxon>Asterales</taxon>
        <taxon>Asteraceae</taxon>
        <taxon>Asteroideae</taxon>
        <taxon>Anthemideae</taxon>
        <taxon>Anthemidinae</taxon>
        <taxon>Tanacetum</taxon>
    </lineage>
</organism>
<dbReference type="GO" id="GO:0004190">
    <property type="term" value="F:aspartic-type endopeptidase activity"/>
    <property type="evidence" value="ECO:0007669"/>
    <property type="project" value="InterPro"/>
</dbReference>
<protein>
    <submittedName>
        <fullName evidence="14">Reverse transcriptase domain-containing protein</fullName>
    </submittedName>
</protein>
<evidence type="ECO:0000256" key="3">
    <source>
        <dbReference type="ARBA" id="ARBA00022722"/>
    </source>
</evidence>
<dbReference type="GO" id="GO:0015074">
    <property type="term" value="P:DNA integration"/>
    <property type="evidence" value="ECO:0007669"/>
    <property type="project" value="InterPro"/>
</dbReference>
<dbReference type="PROSITE" id="PS50994">
    <property type="entry name" value="INTEGRASE"/>
    <property type="match status" value="1"/>
</dbReference>
<dbReference type="Pfam" id="PF17921">
    <property type="entry name" value="Integrase_H2C2"/>
    <property type="match status" value="1"/>
</dbReference>
<evidence type="ECO:0000256" key="12">
    <source>
        <dbReference type="SAM" id="MobiDB-lite"/>
    </source>
</evidence>
<dbReference type="SUPFAM" id="SSF56672">
    <property type="entry name" value="DNA/RNA polymerases"/>
    <property type="match status" value="1"/>
</dbReference>
<dbReference type="InterPro" id="IPR050951">
    <property type="entry name" value="Retrovirus_Pol_polyprotein"/>
</dbReference>
<evidence type="ECO:0000256" key="6">
    <source>
        <dbReference type="ARBA" id="ARBA00022842"/>
    </source>
</evidence>
<evidence type="ECO:0000313" key="14">
    <source>
        <dbReference type="EMBL" id="GEU46383.1"/>
    </source>
</evidence>
<keyword evidence="2" id="KW-0548">Nucleotidyltransferase</keyword>
<keyword evidence="8" id="KW-0229">DNA integration</keyword>
<dbReference type="Gene3D" id="2.40.70.10">
    <property type="entry name" value="Acid Proteases"/>
    <property type="match status" value="1"/>
</dbReference>
<sequence>MSSDNAHSAVTYMSISSDSDEPSWGIPLMNADEFPEIDPYEEVAQQGHAHLLSPAYVPDPMKLDEHVPIHMATKGNLREVVTTCERSWVQASLWGFPLGAKKEWGLSPKAKVRVLHTAQLDVTDETAVTPPPPRHRRARISVRPPTPMAASTQALIDAFIARSSPFPLPPTSHAYNQAPLGHGAAMIRMRDNIPEEDMPPQRRVIFTAPQPGCDIVESFAAAIARAPRSQYDFVYIVEAGQASEQRIMTSIKDVNLRVSYQAQVRRKESKPKTLDETIELANNLMDQKLRTYAERQNENKRNTDNNLQQQPHKKQNVARAYTAGPGEKKNCPKLKNRGNCNGNGIAYGRAYALGGRDASSDSNVITGTFLLNNRDAKILFDTGADRSFVSTTFSALNDITPTTLENHYDGKIIRVNTIVRGCTLYFINHHFNIKLMHVPLGSFDVIIGIDWLTKYHGVIICDEKIVRVPFGREVLIIQGNGDNQREESRLNIISCTKAQEYLSKGCDVFLAHITSKEAKDKSEGKQHKDVPIVRDFPEVFPEDLLGYHQLRVPGEDIPKTAFRTRYGHYEFQVMPFGLTNALAIFMDLMNRVCKPYLKKFVIVFIGDIQIYLKNKEELEEHLKQILELLKKEELYAKFFKCEFWIPIVQFLRHVIDSKGIHVDPAKIESIKDWASPKSPTEIRQFLGLAGYYRRSIEGYFKIAKSMTKLTQKNGLGVVLIKNKKVIAYASRKLKIHEKNYTTPDLELRVVVFSLKMWRHYLYGTSWVPCFGDLRTLIMKESHKSKYLIHSGSGKMYQDIKQLYWWPNMKANIATYVNKCLTCSKVKAEHQKPSGLLVQPEILKWKWEKITMDFITKLLKTTNGYGTIWVIVDRLTKSAHFLSMRENDPIEKLMKLYMKEVVTRYGVLVSIIFERDRRFTSLFWQALHKALGTQLNMSTAYHPETDGQSERTIQTLEDMLRAYAAPFEALYGLKGRSPVCWEKVGDAQLTGPEIIHETTKKIIQIKSMIQAARDRQKSYADLKHELRINDKLHFVEETMEVMDRKIKQLKRSRIPIIKVRWDSKRVPELPGNERINSIRYTHNSLPRPHHHQVSRLRP</sequence>
<feature type="coiled-coil region" evidence="11">
    <location>
        <begin position="608"/>
        <end position="635"/>
    </location>
</feature>
<dbReference type="CDD" id="cd00303">
    <property type="entry name" value="retropepsin_like"/>
    <property type="match status" value="1"/>
</dbReference>
<dbReference type="InterPro" id="IPR000477">
    <property type="entry name" value="RT_dom"/>
</dbReference>
<evidence type="ECO:0000256" key="5">
    <source>
        <dbReference type="ARBA" id="ARBA00022801"/>
    </source>
</evidence>
<dbReference type="SUPFAM" id="SSF53098">
    <property type="entry name" value="Ribonuclease H-like"/>
    <property type="match status" value="1"/>
</dbReference>
<keyword evidence="11" id="KW-0175">Coiled coil</keyword>
<reference evidence="14" key="1">
    <citation type="journal article" date="2019" name="Sci. Rep.">
        <title>Draft genome of Tanacetum cinerariifolium, the natural source of mosquito coil.</title>
        <authorList>
            <person name="Yamashiro T."/>
            <person name="Shiraishi A."/>
            <person name="Satake H."/>
            <person name="Nakayama K."/>
        </authorList>
    </citation>
    <scope>NUCLEOTIDE SEQUENCE</scope>
</reference>
<dbReference type="InterPro" id="IPR001584">
    <property type="entry name" value="Integrase_cat-core"/>
</dbReference>
<evidence type="ECO:0000256" key="2">
    <source>
        <dbReference type="ARBA" id="ARBA00022695"/>
    </source>
</evidence>
<dbReference type="SUPFAM" id="SSF50630">
    <property type="entry name" value="Acid proteases"/>
    <property type="match status" value="1"/>
</dbReference>
<dbReference type="GO" id="GO:0004519">
    <property type="term" value="F:endonuclease activity"/>
    <property type="evidence" value="ECO:0007669"/>
    <property type="project" value="UniProtKB-KW"/>
</dbReference>
<dbReference type="InterPro" id="IPR021109">
    <property type="entry name" value="Peptidase_aspartic_dom_sf"/>
</dbReference>
<dbReference type="InterPro" id="IPR001969">
    <property type="entry name" value="Aspartic_peptidase_AS"/>
</dbReference>
<evidence type="ECO:0000256" key="9">
    <source>
        <dbReference type="ARBA" id="ARBA00022918"/>
    </source>
</evidence>
<dbReference type="PROSITE" id="PS00141">
    <property type="entry name" value="ASP_PROTEASE"/>
    <property type="match status" value="1"/>
</dbReference>
<evidence type="ECO:0000256" key="4">
    <source>
        <dbReference type="ARBA" id="ARBA00022759"/>
    </source>
</evidence>
<dbReference type="InterPro" id="IPR043128">
    <property type="entry name" value="Rev_trsase/Diguanyl_cyclase"/>
</dbReference>
<dbReference type="InterPro" id="IPR012337">
    <property type="entry name" value="RNaseH-like_sf"/>
</dbReference>
<keyword evidence="10" id="KW-0511">Multifunctional enzyme</keyword>
<dbReference type="GO" id="GO:0003676">
    <property type="term" value="F:nucleic acid binding"/>
    <property type="evidence" value="ECO:0007669"/>
    <property type="project" value="InterPro"/>
</dbReference>
<keyword evidence="9 14" id="KW-0695">RNA-directed DNA polymerase</keyword>
<dbReference type="CDD" id="cd01647">
    <property type="entry name" value="RT_LTR"/>
    <property type="match status" value="1"/>
</dbReference>
<evidence type="ECO:0000259" key="13">
    <source>
        <dbReference type="PROSITE" id="PS50994"/>
    </source>
</evidence>
<feature type="region of interest" description="Disordered" evidence="12">
    <location>
        <begin position="298"/>
        <end position="317"/>
    </location>
</feature>
<keyword evidence="7" id="KW-0694">RNA-binding</keyword>
<dbReference type="Pfam" id="PF00078">
    <property type="entry name" value="RVT_1"/>
    <property type="match status" value="1"/>
</dbReference>
<evidence type="ECO:0000256" key="10">
    <source>
        <dbReference type="ARBA" id="ARBA00023268"/>
    </source>
</evidence>
<dbReference type="InterPro" id="IPR041577">
    <property type="entry name" value="RT_RNaseH_2"/>
</dbReference>
<dbReference type="InterPro" id="IPR043502">
    <property type="entry name" value="DNA/RNA_pol_sf"/>
</dbReference>
<dbReference type="GO" id="GO:0006508">
    <property type="term" value="P:proteolysis"/>
    <property type="evidence" value="ECO:0007669"/>
    <property type="project" value="InterPro"/>
</dbReference>
<evidence type="ECO:0000256" key="8">
    <source>
        <dbReference type="ARBA" id="ARBA00022908"/>
    </source>
</evidence>
<keyword evidence="6" id="KW-0460">Magnesium</keyword>
<dbReference type="InterPro" id="IPR041588">
    <property type="entry name" value="Integrase_H2C2"/>
</dbReference>
<dbReference type="AlphaFoldDB" id="A0A6L2KA96"/>
<dbReference type="Pfam" id="PF17919">
    <property type="entry name" value="RT_RNaseH_2"/>
    <property type="match status" value="1"/>
</dbReference>